<evidence type="ECO:0000259" key="12">
    <source>
        <dbReference type="PROSITE" id="PS50836"/>
    </source>
</evidence>
<dbReference type="Gene3D" id="1.20.120.1770">
    <property type="match status" value="1"/>
</dbReference>
<dbReference type="Pfam" id="PF03188">
    <property type="entry name" value="Cytochrom_B561"/>
    <property type="match status" value="1"/>
</dbReference>
<dbReference type="PANTHER" id="PTHR23130">
    <property type="entry name" value="CYTOCHROME B561 AND DOMON DOMAIN-CONTAINING PROTEIN"/>
    <property type="match status" value="1"/>
</dbReference>
<dbReference type="SMART" id="SM00665">
    <property type="entry name" value="B561"/>
    <property type="match status" value="1"/>
</dbReference>
<keyword evidence="9" id="KW-0408">Iron</keyword>
<evidence type="ECO:0000256" key="7">
    <source>
        <dbReference type="ARBA" id="ARBA00023136"/>
    </source>
</evidence>
<dbReference type="CDD" id="cd09629">
    <property type="entry name" value="DOMON_CIL1_like"/>
    <property type="match status" value="1"/>
</dbReference>
<evidence type="ECO:0000256" key="10">
    <source>
        <dbReference type="SAM" id="Phobius"/>
    </source>
</evidence>
<dbReference type="GO" id="GO:0016020">
    <property type="term" value="C:membrane"/>
    <property type="evidence" value="ECO:0007669"/>
    <property type="project" value="UniProtKB-SubCell"/>
</dbReference>
<feature type="binding site" description="axial binding residue" evidence="9">
    <location>
        <position position="201"/>
    </location>
    <ligand>
        <name>heme b</name>
        <dbReference type="ChEBI" id="CHEBI:60344"/>
        <label>1</label>
    </ligand>
    <ligandPart>
        <name>Fe</name>
        <dbReference type="ChEBI" id="CHEBI:18248"/>
    </ligandPart>
</feature>
<comment type="subcellular location">
    <subcellularLocation>
        <location evidence="1">Membrane</location>
    </subcellularLocation>
</comment>
<reference evidence="14" key="1">
    <citation type="submission" date="2018-02" db="EMBL/GenBank/DDBJ databases">
        <authorList>
            <person name="Cohen D.B."/>
            <person name="Kent A.D."/>
        </authorList>
    </citation>
    <scope>NUCLEOTIDE SEQUENCE</scope>
</reference>
<accession>A0A2N9J5G5</accession>
<feature type="chain" id="PRO_5014627704" description="Cytochrome b561 and DOMON domain-containing protein" evidence="11">
    <location>
        <begin position="23"/>
        <end position="387"/>
    </location>
</feature>
<keyword evidence="4 11" id="KW-0732">Signal</keyword>
<evidence type="ECO:0000256" key="1">
    <source>
        <dbReference type="ARBA" id="ARBA00004370"/>
    </source>
</evidence>
<evidence type="ECO:0000259" key="13">
    <source>
        <dbReference type="PROSITE" id="PS50939"/>
    </source>
</evidence>
<feature type="signal peptide" evidence="11">
    <location>
        <begin position="1"/>
        <end position="22"/>
    </location>
</feature>
<dbReference type="EMBL" id="OIVN01006416">
    <property type="protein sequence ID" value="SPD32696.1"/>
    <property type="molecule type" value="Genomic_DNA"/>
</dbReference>
<gene>
    <name evidence="14" type="ORF">FSB_LOCUS60578</name>
</gene>
<feature type="domain" description="DOMON" evidence="12">
    <location>
        <begin position="40"/>
        <end position="156"/>
    </location>
</feature>
<feature type="binding site" description="axial binding residue" evidence="9">
    <location>
        <position position="237"/>
    </location>
    <ligand>
        <name>heme b</name>
        <dbReference type="ChEBI" id="CHEBI:60344"/>
        <label>1</label>
    </ligand>
    <ligandPart>
        <name>Fe</name>
        <dbReference type="ChEBI" id="CHEBI:18248"/>
    </ligandPart>
</feature>
<feature type="binding site" description="axial binding residue" evidence="9">
    <location>
        <position position="270"/>
    </location>
    <ligand>
        <name>heme b</name>
        <dbReference type="ChEBI" id="CHEBI:60344"/>
        <label>1</label>
    </ligand>
    <ligandPart>
        <name>Fe</name>
        <dbReference type="ChEBI" id="CHEBI:18248"/>
    </ligandPart>
</feature>
<feature type="transmembrane region" description="Helical" evidence="10">
    <location>
        <begin position="303"/>
        <end position="323"/>
    </location>
</feature>
<dbReference type="PANTHER" id="PTHR23130:SF212">
    <property type="entry name" value="AUXIN-RESPONSIVE FAMILY PROTEIN"/>
    <property type="match status" value="1"/>
</dbReference>
<dbReference type="CDD" id="cd08760">
    <property type="entry name" value="Cyt_b561_FRRS1_like"/>
    <property type="match status" value="1"/>
</dbReference>
<proteinExistence type="predicted"/>
<feature type="transmembrane region" description="Helical" evidence="10">
    <location>
        <begin position="343"/>
        <end position="363"/>
    </location>
</feature>
<keyword evidence="3 10" id="KW-0812">Transmembrane</keyword>
<dbReference type="InterPro" id="IPR006593">
    <property type="entry name" value="Cyt_b561/ferric_Rdtase_TM"/>
</dbReference>
<dbReference type="PIRSF" id="PIRSF037471">
    <property type="entry name" value="UCP037471"/>
    <property type="match status" value="1"/>
</dbReference>
<evidence type="ECO:0000256" key="4">
    <source>
        <dbReference type="ARBA" id="ARBA00022729"/>
    </source>
</evidence>
<dbReference type="PROSITE" id="PS50836">
    <property type="entry name" value="DOMON"/>
    <property type="match status" value="1"/>
</dbReference>
<dbReference type="Pfam" id="PF04526">
    <property type="entry name" value="DUF568"/>
    <property type="match status" value="1"/>
</dbReference>
<evidence type="ECO:0000256" key="5">
    <source>
        <dbReference type="ARBA" id="ARBA00022982"/>
    </source>
</evidence>
<feature type="transmembrane region" description="Helical" evidence="10">
    <location>
        <begin position="200"/>
        <end position="220"/>
    </location>
</feature>
<dbReference type="PROSITE" id="PS50939">
    <property type="entry name" value="CYTOCHROME_B561"/>
    <property type="match status" value="1"/>
</dbReference>
<keyword evidence="6 10" id="KW-1133">Transmembrane helix</keyword>
<feature type="transmembrane region" description="Helical" evidence="10">
    <location>
        <begin position="273"/>
        <end position="291"/>
    </location>
</feature>
<dbReference type="InterPro" id="IPR005018">
    <property type="entry name" value="DOMON_domain"/>
</dbReference>
<evidence type="ECO:0000256" key="9">
    <source>
        <dbReference type="PIRSR" id="PIRSR037471-1"/>
    </source>
</evidence>
<evidence type="ECO:0000313" key="14">
    <source>
        <dbReference type="EMBL" id="SPD32696.1"/>
    </source>
</evidence>
<name>A0A2N9J5G5_FAGSY</name>
<keyword evidence="7 8" id="KW-0472">Membrane</keyword>
<keyword evidence="2 8" id="KW-0813">Transport</keyword>
<evidence type="ECO:0000256" key="8">
    <source>
        <dbReference type="PIRNR" id="PIRNR037471"/>
    </source>
</evidence>
<feature type="domain" description="Cytochrome b561" evidence="13">
    <location>
        <begin position="162"/>
        <end position="363"/>
    </location>
</feature>
<dbReference type="PROSITE" id="PS51257">
    <property type="entry name" value="PROKAR_LIPOPROTEIN"/>
    <property type="match status" value="1"/>
</dbReference>
<keyword evidence="9" id="KW-0479">Metal-binding</keyword>
<organism evidence="14">
    <name type="scientific">Fagus sylvatica</name>
    <name type="common">Beechnut</name>
    <dbReference type="NCBI Taxonomy" id="28930"/>
    <lineage>
        <taxon>Eukaryota</taxon>
        <taxon>Viridiplantae</taxon>
        <taxon>Streptophyta</taxon>
        <taxon>Embryophyta</taxon>
        <taxon>Tracheophyta</taxon>
        <taxon>Spermatophyta</taxon>
        <taxon>Magnoliopsida</taxon>
        <taxon>eudicotyledons</taxon>
        <taxon>Gunneridae</taxon>
        <taxon>Pentapetalae</taxon>
        <taxon>rosids</taxon>
        <taxon>fabids</taxon>
        <taxon>Fagales</taxon>
        <taxon>Fagaceae</taxon>
        <taxon>Fagus</taxon>
    </lineage>
</organism>
<dbReference type="InterPro" id="IPR045265">
    <property type="entry name" value="AIR12_DOMON"/>
</dbReference>
<dbReference type="InterPro" id="IPR017214">
    <property type="entry name" value="UCP037471"/>
</dbReference>
<evidence type="ECO:0000256" key="6">
    <source>
        <dbReference type="ARBA" id="ARBA00022989"/>
    </source>
</evidence>
<evidence type="ECO:0000256" key="3">
    <source>
        <dbReference type="ARBA" id="ARBA00022692"/>
    </source>
</evidence>
<dbReference type="AlphaFoldDB" id="A0A2N9J5G5"/>
<feature type="binding site" description="axial binding residue" evidence="9">
    <location>
        <position position="307"/>
    </location>
    <ligand>
        <name>heme b</name>
        <dbReference type="ChEBI" id="CHEBI:60344"/>
        <label>1</label>
    </ligand>
    <ligandPart>
        <name>Fe</name>
        <dbReference type="ChEBI" id="CHEBI:18248"/>
    </ligandPart>
</feature>
<evidence type="ECO:0000256" key="2">
    <source>
        <dbReference type="ARBA" id="ARBA00022448"/>
    </source>
</evidence>
<protein>
    <recommendedName>
        <fullName evidence="8">Cytochrome b561 and DOMON domain-containing protein</fullName>
    </recommendedName>
</protein>
<dbReference type="GO" id="GO:0046872">
    <property type="term" value="F:metal ion binding"/>
    <property type="evidence" value="ECO:0007669"/>
    <property type="project" value="UniProtKB-KW"/>
</dbReference>
<comment type="cofactor">
    <cofactor evidence="8">
        <name>heme b</name>
        <dbReference type="ChEBI" id="CHEBI:60344"/>
    </cofactor>
    <text evidence="8">Binds 2 heme b groups non-covalently.</text>
</comment>
<keyword evidence="5 8" id="KW-0249">Electron transport</keyword>
<evidence type="ECO:0000256" key="11">
    <source>
        <dbReference type="SAM" id="SignalP"/>
    </source>
</evidence>
<feature type="transmembrane region" description="Helical" evidence="10">
    <location>
        <begin position="232"/>
        <end position="253"/>
    </location>
</feature>
<sequence>MAVLFKFLFLTVVFSTIYSCTAQCSTSAKNFAACTELPVLNSTLSWNYYTSSNRVEIAFRKSGIDDYNSRWIAWAINPTSTGMIGSQSFVACPRSDGSLAAYTSPITSYGTSLQEGNLSFPVYDVSATYENNSVTIFATLELPSNTTTVNHVWQEGPISGDLPSIHGSSGDNVMSFGTVDFLSGKIETIKGGKGMVLKNVHGVLCAVSWGIMMPIGVMIARYMKLLNGADPAWFYIHVTCQSLGYLVGIIGWGTGMYLGAQSSGIQYKGHRCIGITVFCLATTQVLVGMFLRPKKDHKYRIFWNIFHYCIGYGTIILSIWNVFKGIGILEPGKKLWKEGYMSFIITLACLALIFEAIKWYSVLRRKNESQKHWMKLLGNKLASYFST</sequence>